<keyword evidence="1" id="KW-0805">Transcription regulation</keyword>
<name>A0AAV2U2N2_CALDB</name>
<organism evidence="8 9">
    <name type="scientific">Calicophoron daubneyi</name>
    <name type="common">Rumen fluke</name>
    <name type="synonym">Paramphistomum daubneyi</name>
    <dbReference type="NCBI Taxonomy" id="300641"/>
    <lineage>
        <taxon>Eukaryota</taxon>
        <taxon>Metazoa</taxon>
        <taxon>Spiralia</taxon>
        <taxon>Lophotrochozoa</taxon>
        <taxon>Platyhelminthes</taxon>
        <taxon>Trematoda</taxon>
        <taxon>Digenea</taxon>
        <taxon>Plagiorchiida</taxon>
        <taxon>Pronocephalata</taxon>
        <taxon>Paramphistomoidea</taxon>
        <taxon>Paramphistomidae</taxon>
        <taxon>Calicophoron</taxon>
    </lineage>
</organism>
<feature type="region of interest" description="Disordered" evidence="5">
    <location>
        <begin position="403"/>
        <end position="423"/>
    </location>
</feature>
<feature type="region of interest" description="Disordered" evidence="5">
    <location>
        <begin position="353"/>
        <end position="385"/>
    </location>
</feature>
<gene>
    <name evidence="8" type="ORF">CDAUBV1_LOCUS17426</name>
</gene>
<feature type="region of interest" description="Disordered" evidence="5">
    <location>
        <begin position="150"/>
        <end position="171"/>
    </location>
</feature>
<evidence type="ECO:0000313" key="8">
    <source>
        <dbReference type="EMBL" id="CAL5142155.1"/>
    </source>
</evidence>
<dbReference type="InterPro" id="IPR004827">
    <property type="entry name" value="bZIP"/>
</dbReference>
<dbReference type="GO" id="GO:0003677">
    <property type="term" value="F:DNA binding"/>
    <property type="evidence" value="ECO:0007669"/>
    <property type="project" value="UniProtKB-KW"/>
</dbReference>
<dbReference type="InterPro" id="IPR004826">
    <property type="entry name" value="bZIP_Maf"/>
</dbReference>
<accession>A0AAV2U2N2</accession>
<feature type="region of interest" description="Disordered" evidence="5">
    <location>
        <begin position="218"/>
        <end position="251"/>
    </location>
</feature>
<evidence type="ECO:0000256" key="5">
    <source>
        <dbReference type="SAM" id="MobiDB-lite"/>
    </source>
</evidence>
<dbReference type="Proteomes" id="UP001497525">
    <property type="component" value="Unassembled WGS sequence"/>
</dbReference>
<proteinExistence type="predicted"/>
<dbReference type="Gene3D" id="1.10.880.10">
    <property type="entry name" value="Transcription factor, Skn-1-like, DNA-binding domain"/>
    <property type="match status" value="1"/>
</dbReference>
<dbReference type="EMBL" id="CAXLJL010000967">
    <property type="protein sequence ID" value="CAL5142155.1"/>
    <property type="molecule type" value="Genomic_DNA"/>
</dbReference>
<dbReference type="SUPFAM" id="SSF47454">
    <property type="entry name" value="A DNA-binding domain in eukaryotic transcription factors"/>
    <property type="match status" value="1"/>
</dbReference>
<evidence type="ECO:0000256" key="4">
    <source>
        <dbReference type="SAM" id="Coils"/>
    </source>
</evidence>
<dbReference type="AlphaFoldDB" id="A0AAV2U2N2"/>
<keyword evidence="2" id="KW-0238">DNA-binding</keyword>
<feature type="coiled-coil region" evidence="4">
    <location>
        <begin position="549"/>
        <end position="590"/>
    </location>
</feature>
<sequence>MGVALDVFADYMACIYCLATAISCSVETVIYFLLPPTPHPTLLSKSPKSRKNSDLLVRYGHHTATDVQVRVNLHVCVLLHELYPAKEASSTVPADRSERLSHQDFIMALQKIDLEGALGSAIEEADFIFQSNQLPLSCFTSETASRYKPASSSTCGAVSDAETPTVNRMSDSSPLPCVFSPLLSDTTWSDPLRNSKSDIEEAAVSDGLPVSERAHVGVSEPNTSSDPVIHNPVVPKPEAQASSPRVSGEDYSHLRSMLRKAPKMENPENADIKLPIESTTQPFSEQAETRSSAVAVVHASCDELPPKSENFDAHASLDALRLPHELSYAPDTDLPSEIGEVEVATEAYQLTDRLQQPRSSRRKSVIRPIIHDGRPSRSASLSSGSELENCSFVREGYSSDSELDYRPENIQMRTEDPLHPRRSRTCDSYSAALFGYSSETSLSGSEVLSKSGKSSYHSGSARTWDAGSLSSVATGRRGDRHLRDMDALEIAAVPFTYEEIVHCSNERFREMKSSPDLTSQQVTAMLDARRRATNRQAAERCRRMKTAVRDELSERLSELRLERQQLTKRVEKARQRRQEARDLLIAEEKRMLSMLRGPNGNQLRFADWRVRLTNEGELVVVAVGR</sequence>
<feature type="domain" description="BZIP" evidence="7">
    <location>
        <begin position="529"/>
        <end position="587"/>
    </location>
</feature>
<feature type="transmembrane region" description="Helical" evidence="6">
    <location>
        <begin position="12"/>
        <end position="34"/>
    </location>
</feature>
<keyword evidence="3" id="KW-0804">Transcription</keyword>
<keyword evidence="6" id="KW-0472">Membrane</keyword>
<feature type="compositionally biased region" description="Basic and acidic residues" evidence="5">
    <location>
        <begin position="403"/>
        <end position="419"/>
    </location>
</feature>
<evidence type="ECO:0000256" key="6">
    <source>
        <dbReference type="SAM" id="Phobius"/>
    </source>
</evidence>
<reference evidence="8" key="1">
    <citation type="submission" date="2024-06" db="EMBL/GenBank/DDBJ databases">
        <authorList>
            <person name="Liu X."/>
            <person name="Lenzi L."/>
            <person name="Haldenby T S."/>
            <person name="Uol C."/>
        </authorList>
    </citation>
    <scope>NUCLEOTIDE SEQUENCE</scope>
</reference>
<keyword evidence="6" id="KW-0812">Transmembrane</keyword>
<dbReference type="Pfam" id="PF03131">
    <property type="entry name" value="bZIP_Maf"/>
    <property type="match status" value="1"/>
</dbReference>
<evidence type="ECO:0000256" key="3">
    <source>
        <dbReference type="ARBA" id="ARBA00023163"/>
    </source>
</evidence>
<feature type="compositionally biased region" description="Low complexity" evidence="5">
    <location>
        <begin position="376"/>
        <end position="385"/>
    </location>
</feature>
<evidence type="ECO:0000256" key="2">
    <source>
        <dbReference type="ARBA" id="ARBA00023125"/>
    </source>
</evidence>
<comment type="caution">
    <text evidence="8">The sequence shown here is derived from an EMBL/GenBank/DDBJ whole genome shotgun (WGS) entry which is preliminary data.</text>
</comment>
<evidence type="ECO:0000259" key="7">
    <source>
        <dbReference type="PROSITE" id="PS50217"/>
    </source>
</evidence>
<dbReference type="InterPro" id="IPR008917">
    <property type="entry name" value="TF_DNA-bd_sf"/>
</dbReference>
<evidence type="ECO:0000256" key="1">
    <source>
        <dbReference type="ARBA" id="ARBA00023015"/>
    </source>
</evidence>
<keyword evidence="6" id="KW-1133">Transmembrane helix</keyword>
<keyword evidence="4" id="KW-0175">Coiled coil</keyword>
<dbReference type="GO" id="GO:0003700">
    <property type="term" value="F:DNA-binding transcription factor activity"/>
    <property type="evidence" value="ECO:0007669"/>
    <property type="project" value="InterPro"/>
</dbReference>
<dbReference type="PROSITE" id="PS50217">
    <property type="entry name" value="BZIP"/>
    <property type="match status" value="1"/>
</dbReference>
<evidence type="ECO:0000313" key="9">
    <source>
        <dbReference type="Proteomes" id="UP001497525"/>
    </source>
</evidence>
<protein>
    <recommendedName>
        <fullName evidence="7">BZIP domain-containing protein</fullName>
    </recommendedName>
</protein>